<evidence type="ECO:0000313" key="3">
    <source>
        <dbReference type="Proteomes" id="UP000623461"/>
    </source>
</evidence>
<dbReference type="Pfam" id="PF08592">
    <property type="entry name" value="Anthrone_oxy"/>
    <property type="match status" value="1"/>
</dbReference>
<feature type="transmembrane region" description="Helical" evidence="1">
    <location>
        <begin position="86"/>
        <end position="106"/>
    </location>
</feature>
<feature type="transmembrane region" description="Helical" evidence="1">
    <location>
        <begin position="138"/>
        <end position="156"/>
    </location>
</feature>
<name>A0ABQ2HSZ0_9MICO</name>
<evidence type="ECO:0000313" key="2">
    <source>
        <dbReference type="EMBL" id="GGM87328.1"/>
    </source>
</evidence>
<dbReference type="RefSeq" id="WP_030197790.1">
    <property type="nucleotide sequence ID" value="NZ_BMNZ01000002.1"/>
</dbReference>
<evidence type="ECO:0008006" key="4">
    <source>
        <dbReference type="Google" id="ProtNLM"/>
    </source>
</evidence>
<protein>
    <recommendedName>
        <fullName evidence="4">DUF1772 domain-containing protein</fullName>
    </recommendedName>
</protein>
<keyword evidence="1" id="KW-0812">Transmembrane</keyword>
<organism evidence="2 3">
    <name type="scientific">Terrabacter tumescens</name>
    <dbReference type="NCBI Taxonomy" id="60443"/>
    <lineage>
        <taxon>Bacteria</taxon>
        <taxon>Bacillati</taxon>
        <taxon>Actinomycetota</taxon>
        <taxon>Actinomycetes</taxon>
        <taxon>Micrococcales</taxon>
        <taxon>Intrasporangiaceae</taxon>
        <taxon>Terrabacter</taxon>
    </lineage>
</organism>
<proteinExistence type="predicted"/>
<evidence type="ECO:0000256" key="1">
    <source>
        <dbReference type="SAM" id="Phobius"/>
    </source>
</evidence>
<keyword evidence="1" id="KW-0472">Membrane</keyword>
<comment type="caution">
    <text evidence="2">The sequence shown here is derived from an EMBL/GenBank/DDBJ whole genome shotgun (WGS) entry which is preliminary data.</text>
</comment>
<keyword evidence="1" id="KW-1133">Transmembrane helix</keyword>
<dbReference type="Proteomes" id="UP000623461">
    <property type="component" value="Unassembled WGS sequence"/>
</dbReference>
<sequence length="159" mass="15554">MTTLMRTVTLATALGAGVLGGVFVGFSTFVMPALDRLAAGEAVRAMQSMNVTAPRGLAVPLAVSALGSLAVGGSALLHTDGSTRSLLASGAVTGLAALAVTAAYHVPRNEALGRVDAGSAVAAQAWQGYAPGWVALNGVRAALSLVSAGLLVAGAVRSG</sequence>
<accession>A0ABQ2HSZ0</accession>
<dbReference type="EMBL" id="BMNZ01000002">
    <property type="protein sequence ID" value="GGM87328.1"/>
    <property type="molecule type" value="Genomic_DNA"/>
</dbReference>
<dbReference type="InterPro" id="IPR013901">
    <property type="entry name" value="Anthrone_oxy"/>
</dbReference>
<keyword evidence="3" id="KW-1185">Reference proteome</keyword>
<feature type="transmembrane region" description="Helical" evidence="1">
    <location>
        <begin position="56"/>
        <end position="77"/>
    </location>
</feature>
<gene>
    <name evidence="2" type="ORF">GCM10009721_10290</name>
</gene>
<reference evidence="3" key="1">
    <citation type="journal article" date="2019" name="Int. J. Syst. Evol. Microbiol.">
        <title>The Global Catalogue of Microorganisms (GCM) 10K type strain sequencing project: providing services to taxonomists for standard genome sequencing and annotation.</title>
        <authorList>
            <consortium name="The Broad Institute Genomics Platform"/>
            <consortium name="The Broad Institute Genome Sequencing Center for Infectious Disease"/>
            <person name="Wu L."/>
            <person name="Ma J."/>
        </authorList>
    </citation>
    <scope>NUCLEOTIDE SEQUENCE [LARGE SCALE GENOMIC DNA]</scope>
    <source>
        <strain evidence="3">JCM 1365</strain>
    </source>
</reference>